<keyword evidence="3" id="KW-1185">Reference proteome</keyword>
<protein>
    <recommendedName>
        <fullName evidence="4">MULE transposase domain-containing protein</fullName>
    </recommendedName>
</protein>
<proteinExistence type="predicted"/>
<comment type="caution">
    <text evidence="2">The sequence shown here is derived from an EMBL/GenBank/DDBJ whole genome shotgun (WGS) entry which is preliminary data.</text>
</comment>
<sequence length="594" mass="68829">MASKSPDTESSLNYCSQDEISADKKTRGKNKNYFSLCSFRDYSSANKALKETFDNQKWRKGNIKGGDKRYYSCNTNGVKSDCPVRMYLFMHSDSQICTVYMSTDEHNHPGLDTESDSNRLSFQIREEIIRIYENETHQTNLIIEKLRMKNFKATKIQIYNLIHRYKINQSESKNTTLNQLRDYCSSHKSTPLDSDQVYIPDTYFRYGLNVLEEFRIFLTTKRLIQMATKANCVHIDVTYKLLWHGLPVIIIGTTDCSHNFHPFGLTICKHQNENDFAFTFQAVSQQLKLLYDHEVEPGALVAEADPAIEQAFGKVFKNKFERVLSWPHVLKEIDSKLNIIKDNRVRKCIREDIVNVQLHAETYNFKSVVSQVLKKWQNYQLDSANLFVDYFRENWIEKNSCWFEAFAPQIAKTNNALDLIDALVKKENSFRKQLPAADFLDMVSEKLLKRWSSERSESHSGSLLFKSCVEPSMENWRSAWQWELLHNSLSISKKTSDTCSIFYIPSEKLENVDEELIENYIKPNSSNTFLASQIAGGVFVEKFSANEKIPLLKTENNQENLEPAMKQKKRGRPAGSKNLIASTPESNPKRVRQL</sequence>
<dbReference type="OrthoDB" id="119028at2759"/>
<name>A0A3M7QS46_BRAPC</name>
<evidence type="ECO:0008006" key="4">
    <source>
        <dbReference type="Google" id="ProtNLM"/>
    </source>
</evidence>
<dbReference type="Proteomes" id="UP000276133">
    <property type="component" value="Unassembled WGS sequence"/>
</dbReference>
<reference evidence="2 3" key="1">
    <citation type="journal article" date="2018" name="Sci. Rep.">
        <title>Genomic signatures of local adaptation to the degree of environmental predictability in rotifers.</title>
        <authorList>
            <person name="Franch-Gras L."/>
            <person name="Hahn C."/>
            <person name="Garcia-Roger E.M."/>
            <person name="Carmona M.J."/>
            <person name="Serra M."/>
            <person name="Gomez A."/>
        </authorList>
    </citation>
    <scope>NUCLEOTIDE SEQUENCE [LARGE SCALE GENOMIC DNA]</scope>
    <source>
        <strain evidence="2">HYR1</strain>
    </source>
</reference>
<evidence type="ECO:0000313" key="2">
    <source>
        <dbReference type="EMBL" id="RNA14103.1"/>
    </source>
</evidence>
<dbReference type="AlphaFoldDB" id="A0A3M7QS46"/>
<gene>
    <name evidence="2" type="ORF">BpHYR1_024392</name>
</gene>
<evidence type="ECO:0000313" key="3">
    <source>
        <dbReference type="Proteomes" id="UP000276133"/>
    </source>
</evidence>
<organism evidence="2 3">
    <name type="scientific">Brachionus plicatilis</name>
    <name type="common">Marine rotifer</name>
    <name type="synonym">Brachionus muelleri</name>
    <dbReference type="NCBI Taxonomy" id="10195"/>
    <lineage>
        <taxon>Eukaryota</taxon>
        <taxon>Metazoa</taxon>
        <taxon>Spiralia</taxon>
        <taxon>Gnathifera</taxon>
        <taxon>Rotifera</taxon>
        <taxon>Eurotatoria</taxon>
        <taxon>Monogononta</taxon>
        <taxon>Pseudotrocha</taxon>
        <taxon>Ploima</taxon>
        <taxon>Brachionidae</taxon>
        <taxon>Brachionus</taxon>
    </lineage>
</organism>
<accession>A0A3M7QS46</accession>
<dbReference type="EMBL" id="REGN01005258">
    <property type="protein sequence ID" value="RNA14103.1"/>
    <property type="molecule type" value="Genomic_DNA"/>
</dbReference>
<feature type="region of interest" description="Disordered" evidence="1">
    <location>
        <begin position="554"/>
        <end position="594"/>
    </location>
</feature>
<evidence type="ECO:0000256" key="1">
    <source>
        <dbReference type="SAM" id="MobiDB-lite"/>
    </source>
</evidence>